<sequence>MNKSAERSNYIIYSIVINHSSGYFGKNKEE</sequence>
<gene>
    <name evidence="1" type="ORF">SAMN05446037_101384</name>
</gene>
<organism evidence="1 2">
    <name type="scientific">Anaerovirgula multivorans</name>
    <dbReference type="NCBI Taxonomy" id="312168"/>
    <lineage>
        <taxon>Bacteria</taxon>
        <taxon>Bacillati</taxon>
        <taxon>Bacillota</taxon>
        <taxon>Clostridia</taxon>
        <taxon>Peptostreptococcales</taxon>
        <taxon>Natronincolaceae</taxon>
        <taxon>Anaerovirgula</taxon>
    </lineage>
</organism>
<dbReference type="AlphaFoldDB" id="A0A239FLV2"/>
<evidence type="ECO:0000313" key="2">
    <source>
        <dbReference type="Proteomes" id="UP000198304"/>
    </source>
</evidence>
<dbReference type="EMBL" id="FZOJ01000013">
    <property type="protein sequence ID" value="SNS57781.1"/>
    <property type="molecule type" value="Genomic_DNA"/>
</dbReference>
<evidence type="ECO:0000313" key="1">
    <source>
        <dbReference type="EMBL" id="SNS57781.1"/>
    </source>
</evidence>
<protein>
    <submittedName>
        <fullName evidence="1">Uncharacterized protein</fullName>
    </submittedName>
</protein>
<dbReference type="Proteomes" id="UP000198304">
    <property type="component" value="Unassembled WGS sequence"/>
</dbReference>
<accession>A0A239FLV2</accession>
<name>A0A239FLV2_9FIRM</name>
<keyword evidence="2" id="KW-1185">Reference proteome</keyword>
<reference evidence="1 2" key="1">
    <citation type="submission" date="2017-06" db="EMBL/GenBank/DDBJ databases">
        <authorList>
            <person name="Kim H.J."/>
            <person name="Triplett B.A."/>
        </authorList>
    </citation>
    <scope>NUCLEOTIDE SEQUENCE [LARGE SCALE GENOMIC DNA]</scope>
    <source>
        <strain evidence="1 2">SCA</strain>
    </source>
</reference>
<proteinExistence type="predicted"/>